<feature type="domain" description="Swiss Army Knife RNA repair protein HAD" evidence="1">
    <location>
        <begin position="46"/>
        <end position="253"/>
    </location>
</feature>
<evidence type="ECO:0000313" key="3">
    <source>
        <dbReference type="EMBL" id="KTA98987.1"/>
    </source>
</evidence>
<dbReference type="InterPro" id="IPR018812">
    <property type="entry name" value="SAK_HAD"/>
</dbReference>
<dbReference type="VEuPathDB" id="FungiDB:GVI51_H02057"/>
<dbReference type="GO" id="GO:0000494">
    <property type="term" value="P:box C/D sno(s)RNA 3'-end processing"/>
    <property type="evidence" value="ECO:0007669"/>
    <property type="project" value="TreeGrafter"/>
</dbReference>
<evidence type="ECO:0000313" key="4">
    <source>
        <dbReference type="Proteomes" id="UP000054886"/>
    </source>
</evidence>
<dbReference type="Proteomes" id="UP000054886">
    <property type="component" value="Unassembled WGS sequence"/>
</dbReference>
<name>A0A0W0C6W9_CANGB</name>
<reference evidence="3 4" key="1">
    <citation type="submission" date="2015-10" db="EMBL/GenBank/DDBJ databases">
        <title>Draft genomes sequences of Candida glabrata isolates 1A, 1B, 2A, 2B, 3A and 3B.</title>
        <authorList>
            <person name="Haavelsrud O.E."/>
            <person name="Gaustad P."/>
        </authorList>
    </citation>
    <scope>NUCLEOTIDE SEQUENCE [LARGE SCALE GENOMIC DNA]</scope>
    <source>
        <strain evidence="3">910700640</strain>
    </source>
</reference>
<dbReference type="VEuPathDB" id="FungiDB:B1J91_H02299g"/>
<dbReference type="AlphaFoldDB" id="A0A0W0C6W9"/>
<dbReference type="GO" id="GO:0031428">
    <property type="term" value="C:box C/D methylation guide snoRNP complex"/>
    <property type="evidence" value="ECO:0007669"/>
    <property type="project" value="TreeGrafter"/>
</dbReference>
<proteinExistence type="predicted"/>
<dbReference type="PANTHER" id="PTHR10335">
    <property type="entry name" value="RRNA 2-O-METHYLTRANSFERASE FIBRILLARIN"/>
    <property type="match status" value="1"/>
</dbReference>
<comment type="caution">
    <text evidence="3">The sequence shown here is derived from an EMBL/GenBank/DDBJ whole genome shotgun (WGS) entry which is preliminary data.</text>
</comment>
<dbReference type="VEuPathDB" id="FungiDB:GWK60_H02079"/>
<evidence type="ECO:0000259" key="2">
    <source>
        <dbReference type="Pfam" id="PF25108"/>
    </source>
</evidence>
<gene>
    <name evidence="3" type="ORF">AO440_001994</name>
</gene>
<sequence>MTSSLTEHQVLEEWNSIPGEVHVPIVSAAEITKLHIYDFDNTLFNSPVPNPQLYTKRVENLLRSSPHISSFGSWWDDPRPLEIIAKLMNHDSERAAFWNENLLRLARLSWRDTSTVSIVLTGRKEKNFHSLFGKLFQISRDKWATEQIAKDDNKYSADDYLFNAICLKKQREETNTFDYKCKCILSFLDRYPNLEEVTIYDDRIHHINKFKNFFNSLLNTKIKWIIVPVAPRFHYLPIRDENTLIPKFVNEQERAESGLVLNLSRTPMQVGYFLTVGSQKKLLHWGLNYLRQHFKDTKVQLSNFAEYPMYIPCTAPGNGITASQARKCFTHFDEIQISKNNDNEKRSDEDIIKYFCSQKTMLSEWSTSFKVVAIAIREAPIQASSRKAQNNKAMEIYYRTIPVGPKKEAWTSWPEFIIVGYNYDKNLQVQMEEINSVLTNPKSLRWHNVKVGIKIKTYFGFFSKRDTDL</sequence>
<protein>
    <submittedName>
        <fullName evidence="3">Uncharacterized protein</fullName>
    </submittedName>
</protein>
<dbReference type="InterPro" id="IPR056904">
    <property type="entry name" value="YMR265C_C"/>
</dbReference>
<evidence type="ECO:0000259" key="1">
    <source>
        <dbReference type="Pfam" id="PF10307"/>
    </source>
</evidence>
<dbReference type="EMBL" id="LLZZ01000149">
    <property type="protein sequence ID" value="KTA98987.1"/>
    <property type="molecule type" value="Genomic_DNA"/>
</dbReference>
<dbReference type="GO" id="GO:0032040">
    <property type="term" value="C:small-subunit processome"/>
    <property type="evidence" value="ECO:0007669"/>
    <property type="project" value="TreeGrafter"/>
</dbReference>
<dbReference type="GO" id="GO:1990259">
    <property type="term" value="F:histone H2AQ104 methyltransferase activity"/>
    <property type="evidence" value="ECO:0007669"/>
    <property type="project" value="TreeGrafter"/>
</dbReference>
<dbReference type="GO" id="GO:0008649">
    <property type="term" value="F:rRNA methyltransferase activity"/>
    <property type="evidence" value="ECO:0007669"/>
    <property type="project" value="TreeGrafter"/>
</dbReference>
<dbReference type="VEuPathDB" id="FungiDB:CAGL0H02299g"/>
<organism evidence="3 4">
    <name type="scientific">Candida glabrata</name>
    <name type="common">Yeast</name>
    <name type="synonym">Torulopsis glabrata</name>
    <dbReference type="NCBI Taxonomy" id="5478"/>
    <lineage>
        <taxon>Eukaryota</taxon>
        <taxon>Fungi</taxon>
        <taxon>Dikarya</taxon>
        <taxon>Ascomycota</taxon>
        <taxon>Saccharomycotina</taxon>
        <taxon>Saccharomycetes</taxon>
        <taxon>Saccharomycetales</taxon>
        <taxon>Saccharomycetaceae</taxon>
        <taxon>Nakaseomyces</taxon>
    </lineage>
</organism>
<feature type="domain" description="YMR265C-like C-terminal" evidence="2">
    <location>
        <begin position="263"/>
        <end position="464"/>
    </location>
</feature>
<dbReference type="Pfam" id="PF10307">
    <property type="entry name" value="HAD_SAK_1"/>
    <property type="match status" value="1"/>
</dbReference>
<accession>A0A0W0C6W9</accession>
<dbReference type="PANTHER" id="PTHR10335:SF26">
    <property type="entry name" value="AER281CP"/>
    <property type="match status" value="1"/>
</dbReference>
<dbReference type="GO" id="GO:0003723">
    <property type="term" value="F:RNA binding"/>
    <property type="evidence" value="ECO:0007669"/>
    <property type="project" value="TreeGrafter"/>
</dbReference>
<dbReference type="Pfam" id="PF25108">
    <property type="entry name" value="YMR265C_C"/>
    <property type="match status" value="1"/>
</dbReference>